<dbReference type="EMBL" id="JAAUHK010000010">
    <property type="protein sequence ID" value="KAF4646362.1"/>
    <property type="molecule type" value="Genomic_DNA"/>
</dbReference>
<gene>
    <name evidence="4" type="ORF">TGRH88_084130</name>
</gene>
<organism evidence="4 5">
    <name type="scientific">Toxoplasma gondii</name>
    <dbReference type="NCBI Taxonomy" id="5811"/>
    <lineage>
        <taxon>Eukaryota</taxon>
        <taxon>Sar</taxon>
        <taxon>Alveolata</taxon>
        <taxon>Apicomplexa</taxon>
        <taxon>Conoidasida</taxon>
        <taxon>Coccidia</taxon>
        <taxon>Eucoccidiorida</taxon>
        <taxon>Eimeriorina</taxon>
        <taxon>Sarcocystidae</taxon>
        <taxon>Toxoplasma</taxon>
    </lineage>
</organism>
<keyword evidence="4" id="KW-0418">Kinase</keyword>
<feature type="region of interest" description="Disordered" evidence="1">
    <location>
        <begin position="55"/>
        <end position="86"/>
    </location>
</feature>
<evidence type="ECO:0000313" key="4">
    <source>
        <dbReference type="EMBL" id="KAF4646362.1"/>
    </source>
</evidence>
<evidence type="ECO:0000256" key="1">
    <source>
        <dbReference type="SAM" id="MobiDB-lite"/>
    </source>
</evidence>
<dbReference type="GO" id="GO:0016301">
    <property type="term" value="F:kinase activity"/>
    <property type="evidence" value="ECO:0007669"/>
    <property type="project" value="UniProtKB-KW"/>
</dbReference>
<keyword evidence="5" id="KW-1185">Reference proteome</keyword>
<dbReference type="Proteomes" id="UP000557509">
    <property type="component" value="Unassembled WGS sequence"/>
</dbReference>
<reference evidence="4 5" key="1">
    <citation type="submission" date="2020-03" db="EMBL/GenBank/DDBJ databases">
        <title>Genome sequence of Toxoplasma gondii RH-88 strain.</title>
        <authorList>
            <person name="Lorenzi H.A."/>
            <person name="Venepally P."/>
            <person name="Rozenberg A."/>
            <person name="Sibley D."/>
        </authorList>
    </citation>
    <scope>NUCLEOTIDE SEQUENCE [LARGE SCALE GENOMIC DNA]</scope>
    <source>
        <strain evidence="4 5">RH-88</strain>
    </source>
</reference>
<dbReference type="VEuPathDB" id="ToxoDB:TGME49_242250"/>
<accession>A0A7J6KHR6</accession>
<dbReference type="AlphaFoldDB" id="A0A7J6KHR6"/>
<keyword evidence="2" id="KW-0472">Membrane</keyword>
<sequence length="353" mass="38018">MKNSLLSPVGFFVVVAVLIGCCPPGRCLAHYGSSSINESQWTDRETQMLAAAVKPHAGYTDSGPRTSSREMNDTGSWATERSGALPRFRTTGEQLSEGASVREDLAPGIRGVLTKKGARARTTKRHELVSVTSEEHYWNQGIADHKGQTAPPVAASSSFMQSPSSLATPVVLNAPVDFHGQGDITAAVRSRPLVTAGLSRHQIEAKNDLNKVQADTASAPERVAAKISVSNLNSLRDASASERQQVLDQTPERFVSSEGAVRNLLPGVTPETALEHGILLPLDICRVTNLPAGFRAGPDYKMFPRVALFLVLSLAIFFLSVGAVYHVLRSCILRDSWWCLLRGCIVTASLTMT</sequence>
<keyword evidence="3" id="KW-0732">Signal</keyword>
<proteinExistence type="predicted"/>
<evidence type="ECO:0000256" key="2">
    <source>
        <dbReference type="SAM" id="Phobius"/>
    </source>
</evidence>
<keyword evidence="2" id="KW-0812">Transmembrane</keyword>
<feature type="transmembrane region" description="Helical" evidence="2">
    <location>
        <begin position="306"/>
        <end position="328"/>
    </location>
</feature>
<name>A0A7J6KHR6_TOXGO</name>
<evidence type="ECO:0000256" key="3">
    <source>
        <dbReference type="SAM" id="SignalP"/>
    </source>
</evidence>
<dbReference type="PROSITE" id="PS51257">
    <property type="entry name" value="PROKAR_LIPOPROTEIN"/>
    <property type="match status" value="1"/>
</dbReference>
<comment type="caution">
    <text evidence="4">The sequence shown here is derived from an EMBL/GenBank/DDBJ whole genome shotgun (WGS) entry which is preliminary data.</text>
</comment>
<keyword evidence="4" id="KW-0808">Transferase</keyword>
<feature type="chain" id="PRO_5029785741" evidence="3">
    <location>
        <begin position="30"/>
        <end position="353"/>
    </location>
</feature>
<keyword evidence="2" id="KW-1133">Transmembrane helix</keyword>
<feature type="signal peptide" evidence="3">
    <location>
        <begin position="1"/>
        <end position="29"/>
    </location>
</feature>
<evidence type="ECO:0000313" key="5">
    <source>
        <dbReference type="Proteomes" id="UP000557509"/>
    </source>
</evidence>
<protein>
    <submittedName>
        <fullName evidence="4">Rhoptry kinase family protein ROP19B</fullName>
    </submittedName>
</protein>